<dbReference type="AlphaFoldDB" id="A0A166TS92"/>
<organism evidence="1 2">
    <name type="scientific">Athelia psychrophila</name>
    <dbReference type="NCBI Taxonomy" id="1759441"/>
    <lineage>
        <taxon>Eukaryota</taxon>
        <taxon>Fungi</taxon>
        <taxon>Dikarya</taxon>
        <taxon>Basidiomycota</taxon>
        <taxon>Agaricomycotina</taxon>
        <taxon>Agaricomycetes</taxon>
        <taxon>Agaricomycetidae</taxon>
        <taxon>Atheliales</taxon>
        <taxon>Atheliaceae</taxon>
        <taxon>Athelia</taxon>
    </lineage>
</organism>
<name>A0A166TS92_9AGAM</name>
<accession>A0A166TS92</accession>
<sequence>MSSAGPVFSTTNAQIHNINGNVKYILSEDNDCSRQNIQVAGCSGQLRRLSGTAGEASPADRYLICQERRLYYTRYFGSMDFRAAEKQSYGEPVSLSQLRIGQDRDLLNAKLDCHRG</sequence>
<keyword evidence="2" id="KW-1185">Reference proteome</keyword>
<dbReference type="Proteomes" id="UP000076532">
    <property type="component" value="Unassembled WGS sequence"/>
</dbReference>
<evidence type="ECO:0000313" key="1">
    <source>
        <dbReference type="EMBL" id="KZP30920.1"/>
    </source>
</evidence>
<dbReference type="EMBL" id="KV417491">
    <property type="protein sequence ID" value="KZP30920.1"/>
    <property type="molecule type" value="Genomic_DNA"/>
</dbReference>
<gene>
    <name evidence="1" type="ORF">FIBSPDRAFT_69404</name>
</gene>
<proteinExistence type="predicted"/>
<protein>
    <submittedName>
        <fullName evidence="1">Uncharacterized protein</fullName>
    </submittedName>
</protein>
<reference evidence="1 2" key="1">
    <citation type="journal article" date="2016" name="Mol. Biol. Evol.">
        <title>Comparative Genomics of Early-Diverging Mushroom-Forming Fungi Provides Insights into the Origins of Lignocellulose Decay Capabilities.</title>
        <authorList>
            <person name="Nagy L.G."/>
            <person name="Riley R."/>
            <person name="Tritt A."/>
            <person name="Adam C."/>
            <person name="Daum C."/>
            <person name="Floudas D."/>
            <person name="Sun H."/>
            <person name="Yadav J.S."/>
            <person name="Pangilinan J."/>
            <person name="Larsson K.H."/>
            <person name="Matsuura K."/>
            <person name="Barry K."/>
            <person name="Labutti K."/>
            <person name="Kuo R."/>
            <person name="Ohm R.A."/>
            <person name="Bhattacharya S.S."/>
            <person name="Shirouzu T."/>
            <person name="Yoshinaga Y."/>
            <person name="Martin F.M."/>
            <person name="Grigoriev I.V."/>
            <person name="Hibbett D.S."/>
        </authorList>
    </citation>
    <scope>NUCLEOTIDE SEQUENCE [LARGE SCALE GENOMIC DNA]</scope>
    <source>
        <strain evidence="1 2">CBS 109695</strain>
    </source>
</reference>
<evidence type="ECO:0000313" key="2">
    <source>
        <dbReference type="Proteomes" id="UP000076532"/>
    </source>
</evidence>